<dbReference type="GO" id="GO:0035925">
    <property type="term" value="F:mRNA 3'-UTR AU-rich region binding"/>
    <property type="evidence" value="ECO:0007669"/>
    <property type="project" value="TreeGrafter"/>
</dbReference>
<dbReference type="GO" id="GO:0003960">
    <property type="term" value="F:quinone reductase (NADPH) activity"/>
    <property type="evidence" value="ECO:0007669"/>
    <property type="project" value="InterPro"/>
</dbReference>
<dbReference type="GO" id="GO:0005829">
    <property type="term" value="C:cytosol"/>
    <property type="evidence" value="ECO:0007669"/>
    <property type="project" value="TreeGrafter"/>
</dbReference>
<gene>
    <name evidence="4" type="ORF">RG1141_CH26540</name>
</gene>
<feature type="domain" description="Enoyl reductase (ER)" evidence="3">
    <location>
        <begin position="12"/>
        <end position="321"/>
    </location>
</feature>
<dbReference type="InterPro" id="IPR011032">
    <property type="entry name" value="GroES-like_sf"/>
</dbReference>
<dbReference type="Pfam" id="PF00107">
    <property type="entry name" value="ADH_zinc_N"/>
    <property type="match status" value="1"/>
</dbReference>
<dbReference type="PANTHER" id="PTHR48106:SF13">
    <property type="entry name" value="QUINONE OXIDOREDUCTASE-RELATED"/>
    <property type="match status" value="1"/>
</dbReference>
<dbReference type="eggNOG" id="COG0604">
    <property type="taxonomic scope" value="Bacteria"/>
</dbReference>
<dbReference type="SUPFAM" id="SSF51735">
    <property type="entry name" value="NAD(P)-binding Rossmann-fold domains"/>
    <property type="match status" value="1"/>
</dbReference>
<dbReference type="InterPro" id="IPR013154">
    <property type="entry name" value="ADH-like_N"/>
</dbReference>
<evidence type="ECO:0000259" key="3">
    <source>
        <dbReference type="SMART" id="SM00829"/>
    </source>
</evidence>
<dbReference type="SUPFAM" id="SSF50129">
    <property type="entry name" value="GroES-like"/>
    <property type="match status" value="1"/>
</dbReference>
<dbReference type="GO" id="GO:0070402">
    <property type="term" value="F:NADPH binding"/>
    <property type="evidence" value="ECO:0007669"/>
    <property type="project" value="TreeGrafter"/>
</dbReference>
<dbReference type="Gene3D" id="3.40.50.720">
    <property type="entry name" value="NAD(P)-binding Rossmann-like Domain"/>
    <property type="match status" value="1"/>
</dbReference>
<dbReference type="InterPro" id="IPR047618">
    <property type="entry name" value="QOR-like"/>
</dbReference>
<sequence>MANILVSLTSPGGLENLQILEQPQLTPKEDEIIVRHDAIGMNFVDIYHRRGIYALPSYPAVIGVEAAGTVEAVGSAIAGLKIGDRIAYCGVPAGAYATRRALAAQRAILLPPQIDAATAASSLLKAMTAYMLLYKTYPVGTGTTVLVHAAAGGLGAILVKWAKELGATVIGTVSSEEKAELARSYGADHLIVGRDADLVGEVKFRTNGRGVDVGYDGIGGSVLAKTIDSVRPFGTVATIGQAAGPIPPVSVDQLRPGKALSHPSILAFIIDQANYREAANAAIAAMENGITAVVAGKYPLEEAARAQEFLESGRAAGSLLLIPE</sequence>
<proteinExistence type="predicted"/>
<dbReference type="PANTHER" id="PTHR48106">
    <property type="entry name" value="QUINONE OXIDOREDUCTASE PIG3-RELATED"/>
    <property type="match status" value="1"/>
</dbReference>
<dbReference type="Pfam" id="PF08240">
    <property type="entry name" value="ADH_N"/>
    <property type="match status" value="1"/>
</dbReference>
<dbReference type="InterPro" id="IPR036291">
    <property type="entry name" value="NAD(P)-bd_dom_sf"/>
</dbReference>
<evidence type="ECO:0000256" key="2">
    <source>
        <dbReference type="ARBA" id="ARBA00023002"/>
    </source>
</evidence>
<name>A0A068TAA9_NEOGA</name>
<dbReference type="AlphaFoldDB" id="A0A068TAA9"/>
<keyword evidence="2" id="KW-0560">Oxidoreductase</keyword>
<keyword evidence="1" id="KW-0521">NADP</keyword>
<evidence type="ECO:0000313" key="5">
    <source>
        <dbReference type="Proteomes" id="UP000028186"/>
    </source>
</evidence>
<accession>A0A068TAA9</accession>
<dbReference type="KEGG" id="ngl:RG1141_CH26540"/>
<dbReference type="SMART" id="SM00829">
    <property type="entry name" value="PKS_ER"/>
    <property type="match status" value="1"/>
</dbReference>
<protein>
    <submittedName>
        <fullName evidence="4">NADPH:quinone reductase</fullName>
    </submittedName>
</protein>
<dbReference type="RefSeq" id="WP_038544437.1">
    <property type="nucleotide sequence ID" value="NZ_HG938355.1"/>
</dbReference>
<dbReference type="HOGENOM" id="CLU_026673_3_1_5"/>
<evidence type="ECO:0000256" key="1">
    <source>
        <dbReference type="ARBA" id="ARBA00022857"/>
    </source>
</evidence>
<reference evidence="5" key="1">
    <citation type="journal article" date="2014" name="BMC Genomics">
        <title>Genome sequencing of two Neorhizobium galegae strains reveals a noeT gene responsible for the unusual acetylation of the nodulation factors.</title>
        <authorList>
            <person name="Osterman J."/>
            <person name="Marsh J."/>
            <person name="Laine P.K."/>
            <person name="Zeng Z."/>
            <person name="Alatalo E."/>
            <person name="Sullivan J.T."/>
            <person name="Young J.P."/>
            <person name="Thomas-Oates J."/>
            <person name="Paulin L."/>
            <person name="Lindstrom K."/>
        </authorList>
    </citation>
    <scope>NUCLEOTIDE SEQUENCE [LARGE SCALE GENOMIC DNA]</scope>
    <source>
        <strain evidence="5">HAMBI 1141</strain>
    </source>
</reference>
<dbReference type="Gene3D" id="3.90.180.10">
    <property type="entry name" value="Medium-chain alcohol dehydrogenases, catalytic domain"/>
    <property type="match status" value="1"/>
</dbReference>
<dbReference type="InterPro" id="IPR020843">
    <property type="entry name" value="ER"/>
</dbReference>
<dbReference type="EMBL" id="HG938355">
    <property type="protein sequence ID" value="CDN54991.1"/>
    <property type="molecule type" value="Genomic_DNA"/>
</dbReference>
<dbReference type="CDD" id="cd05286">
    <property type="entry name" value="QOR2"/>
    <property type="match status" value="1"/>
</dbReference>
<dbReference type="Proteomes" id="UP000028186">
    <property type="component" value="Chromosome I"/>
</dbReference>
<evidence type="ECO:0000313" key="4">
    <source>
        <dbReference type="EMBL" id="CDN54991.1"/>
    </source>
</evidence>
<dbReference type="PATRIC" id="fig|1028801.3.peg.2701"/>
<organism evidence="4 5">
    <name type="scientific">Neorhizobium galegae bv. officinalis bv. officinalis str. HAMBI 1141</name>
    <dbReference type="NCBI Taxonomy" id="1028801"/>
    <lineage>
        <taxon>Bacteria</taxon>
        <taxon>Pseudomonadati</taxon>
        <taxon>Pseudomonadota</taxon>
        <taxon>Alphaproteobacteria</taxon>
        <taxon>Hyphomicrobiales</taxon>
        <taxon>Rhizobiaceae</taxon>
        <taxon>Rhizobium/Agrobacterium group</taxon>
        <taxon>Neorhizobium</taxon>
    </lineage>
</organism>
<dbReference type="InterPro" id="IPR013149">
    <property type="entry name" value="ADH-like_C"/>
</dbReference>